<feature type="compositionally biased region" description="Basic and acidic residues" evidence="1">
    <location>
        <begin position="381"/>
        <end position="396"/>
    </location>
</feature>
<evidence type="ECO:0000256" key="1">
    <source>
        <dbReference type="SAM" id="MobiDB-lite"/>
    </source>
</evidence>
<name>A0A0U5FTU4_ASPCI</name>
<feature type="compositionally biased region" description="Low complexity" evidence="1">
    <location>
        <begin position="270"/>
        <end position="283"/>
    </location>
</feature>
<dbReference type="OrthoDB" id="5410752at2759"/>
<feature type="compositionally biased region" description="Basic residues" evidence="1">
    <location>
        <begin position="109"/>
        <end position="119"/>
    </location>
</feature>
<feature type="compositionally biased region" description="Basic and acidic residues" evidence="1">
    <location>
        <begin position="488"/>
        <end position="498"/>
    </location>
</feature>
<evidence type="ECO:0000313" key="4">
    <source>
        <dbReference type="Proteomes" id="UP000054771"/>
    </source>
</evidence>
<evidence type="ECO:0000313" key="3">
    <source>
        <dbReference type="EMBL" id="CEL02961.1"/>
    </source>
</evidence>
<feature type="compositionally biased region" description="Pro residues" evidence="1">
    <location>
        <begin position="291"/>
        <end position="302"/>
    </location>
</feature>
<feature type="region of interest" description="Disordered" evidence="1">
    <location>
        <begin position="476"/>
        <end position="504"/>
    </location>
</feature>
<protein>
    <recommendedName>
        <fullName evidence="2">DUF8035 domain-containing protein</fullName>
    </recommendedName>
</protein>
<feature type="compositionally biased region" description="Basic and acidic residues" evidence="1">
    <location>
        <begin position="359"/>
        <end position="372"/>
    </location>
</feature>
<dbReference type="STRING" id="454130.A0A0U5FTU4"/>
<feature type="compositionally biased region" description="Acidic residues" evidence="1">
    <location>
        <begin position="229"/>
        <end position="240"/>
    </location>
</feature>
<feature type="region of interest" description="Disordered" evidence="1">
    <location>
        <begin position="24"/>
        <end position="45"/>
    </location>
</feature>
<feature type="compositionally biased region" description="Pro residues" evidence="1">
    <location>
        <begin position="588"/>
        <end position="613"/>
    </location>
</feature>
<feature type="compositionally biased region" description="Acidic residues" evidence="1">
    <location>
        <begin position="133"/>
        <end position="147"/>
    </location>
</feature>
<dbReference type="Proteomes" id="UP000054771">
    <property type="component" value="Unassembled WGS sequence"/>
</dbReference>
<organism evidence="3 4">
    <name type="scientific">Aspergillus calidoustus</name>
    <dbReference type="NCBI Taxonomy" id="454130"/>
    <lineage>
        <taxon>Eukaryota</taxon>
        <taxon>Fungi</taxon>
        <taxon>Dikarya</taxon>
        <taxon>Ascomycota</taxon>
        <taxon>Pezizomycotina</taxon>
        <taxon>Eurotiomycetes</taxon>
        <taxon>Eurotiomycetidae</taxon>
        <taxon>Eurotiales</taxon>
        <taxon>Aspergillaceae</taxon>
        <taxon>Aspergillus</taxon>
        <taxon>Aspergillus subgen. Nidulantes</taxon>
    </lineage>
</organism>
<keyword evidence="4" id="KW-1185">Reference proteome</keyword>
<dbReference type="Pfam" id="PF26118">
    <property type="entry name" value="DUF8035"/>
    <property type="match status" value="1"/>
</dbReference>
<accession>A0A0U5FTU4</accession>
<feature type="region of interest" description="Disordered" evidence="1">
    <location>
        <begin position="98"/>
        <end position="396"/>
    </location>
</feature>
<feature type="compositionally biased region" description="Pro residues" evidence="1">
    <location>
        <begin position="321"/>
        <end position="338"/>
    </location>
</feature>
<dbReference type="AlphaFoldDB" id="A0A0U5FTU4"/>
<feature type="compositionally biased region" description="Basic and acidic residues" evidence="1">
    <location>
        <begin position="197"/>
        <end position="216"/>
    </location>
</feature>
<gene>
    <name evidence="3" type="ORF">ASPCAL04122</name>
</gene>
<dbReference type="InterPro" id="IPR058348">
    <property type="entry name" value="DUF8035"/>
</dbReference>
<feature type="compositionally biased region" description="Basic and acidic residues" evidence="1">
    <location>
        <begin position="98"/>
        <end position="108"/>
    </location>
</feature>
<proteinExistence type="predicted"/>
<dbReference type="OMA" id="RRYIGMK"/>
<feature type="domain" description="DUF8035" evidence="2">
    <location>
        <begin position="521"/>
        <end position="574"/>
    </location>
</feature>
<feature type="compositionally biased region" description="Basic and acidic residues" evidence="1">
    <location>
        <begin position="615"/>
        <end position="634"/>
    </location>
</feature>
<feature type="compositionally biased region" description="Basic and acidic residues" evidence="1">
    <location>
        <begin position="159"/>
        <end position="187"/>
    </location>
</feature>
<evidence type="ECO:0000259" key="2">
    <source>
        <dbReference type="Pfam" id="PF26118"/>
    </source>
</evidence>
<sequence>MPRRSRPVEYDDIVHDIDHDIYPSRAKGGPIIDREAPYSHRAPPGPYVEILERRHVRDRAQPEIPRDSYEYLHDGDRVAEKFERLDLDPYPREEIVESYRRKKDDIKRAAAKSRGRPRSRGMSEMEDAYYSTEESDEEYESESDEIVEPVRRERKRSISRHEYETRKEPIPRSRHPKEEKRVHRSMYEEEVYPKSGSSREDHMSSHRKSARYEPPPRPRHRSHYHVDIDDVESDESDESEGITARREARIMMQKERIKNKQYAARNRAISPSSPSSLSSSADLSESELPKVPMPVPVPPPFFKEPGKKHKSLNHANEYRLPSPPRVPNLPQAPVPPRVPDLETVLSERDARQRLRKGRSSREEIEIERRSKESLIPTAPEPPRRRKEEAVPMVVEEPRITGHRDIFIEDDRAGPHRAMQREAIEEEDYYRRREPKIPGSYSSPSSDTMDGWAIVQAPPKMTKMKHTEKELVDIHEETRPPKQKHRRPKVVEKEERGLEINDTPPRGKVARRYVGVKDRKERLWTEITKDLVVKEAIERAGYEYEEMDSFYYIFANLHPDEVSDLIEESDHIRRARRRRLQEIQRERAVPPPSRRAPAKPAAPPPPPERAPSPPRYHREDRRYRDDRRRREPQRDEEIEEALYRARPPRW</sequence>
<reference evidence="4" key="1">
    <citation type="journal article" date="2016" name="Genome Announc.">
        <title>Draft genome sequences of fungus Aspergillus calidoustus.</title>
        <authorList>
            <person name="Horn F."/>
            <person name="Linde J."/>
            <person name="Mattern D.J."/>
            <person name="Walther G."/>
            <person name="Guthke R."/>
            <person name="Scherlach K."/>
            <person name="Martin K."/>
            <person name="Brakhage A.A."/>
            <person name="Petzke L."/>
            <person name="Valiante V."/>
        </authorList>
    </citation>
    <scope>NUCLEOTIDE SEQUENCE [LARGE SCALE GENOMIC DNA]</scope>
    <source>
        <strain evidence="4">SF006504</strain>
    </source>
</reference>
<dbReference type="EMBL" id="CDMC01000003">
    <property type="protein sequence ID" value="CEL02961.1"/>
    <property type="molecule type" value="Genomic_DNA"/>
</dbReference>
<feature type="region of interest" description="Disordered" evidence="1">
    <location>
        <begin position="580"/>
        <end position="649"/>
    </location>
</feature>
<feature type="compositionally biased region" description="Basic and acidic residues" evidence="1">
    <location>
        <begin position="243"/>
        <end position="258"/>
    </location>
</feature>